<dbReference type="InterPro" id="IPR032697">
    <property type="entry name" value="SQ_cyclase_N"/>
</dbReference>
<keyword evidence="6" id="KW-1185">Reference proteome</keyword>
<dbReference type="EnsemblPlants" id="OGLUM05G08730.1">
    <property type="protein sequence ID" value="OGLUM05G08730.1"/>
    <property type="gene ID" value="OGLUM05G08730"/>
</dbReference>
<dbReference type="Pfam" id="PF13249">
    <property type="entry name" value="SQHop_cyclase_N"/>
    <property type="match status" value="1"/>
</dbReference>
<dbReference type="InterPro" id="IPR018333">
    <property type="entry name" value="Squalene_cyclase"/>
</dbReference>
<dbReference type="HOGENOM" id="CLU_009074_4_1_1"/>
<dbReference type="GO" id="GO:0031559">
    <property type="term" value="F:oxidosqualene cyclase activity"/>
    <property type="evidence" value="ECO:0007669"/>
    <property type="project" value="UniProtKB-ARBA"/>
</dbReference>
<dbReference type="PANTHER" id="PTHR11764:SF39">
    <property type="entry name" value="TERPENE CYCLASE_MUTASE FAMILY MEMBER"/>
    <property type="match status" value="1"/>
</dbReference>
<dbReference type="GO" id="GO:0016104">
    <property type="term" value="P:triterpenoid biosynthetic process"/>
    <property type="evidence" value="ECO:0007669"/>
    <property type="project" value="InterPro"/>
</dbReference>
<dbReference type="AlphaFoldDB" id="A0A0D9ZW35"/>
<evidence type="ECO:0000313" key="5">
    <source>
        <dbReference type="EnsemblPlants" id="OGLUM05G08730.1"/>
    </source>
</evidence>
<dbReference type="InterPro" id="IPR008930">
    <property type="entry name" value="Terpenoid_cyclase/PrenylTrfase"/>
</dbReference>
<reference evidence="5" key="2">
    <citation type="submission" date="2018-05" db="EMBL/GenBank/DDBJ databases">
        <title>OgluRS3 (Oryza glumaepatula Reference Sequence Version 3).</title>
        <authorList>
            <person name="Zhang J."/>
            <person name="Kudrna D."/>
            <person name="Lee S."/>
            <person name="Talag J."/>
            <person name="Welchert J."/>
            <person name="Wing R.A."/>
        </authorList>
    </citation>
    <scope>NUCLEOTIDE SEQUENCE [LARGE SCALE GENOMIC DNA]</scope>
</reference>
<accession>A0A0D9ZW35</accession>
<evidence type="ECO:0000259" key="4">
    <source>
        <dbReference type="Pfam" id="PF13249"/>
    </source>
</evidence>
<dbReference type="SUPFAM" id="SSF48239">
    <property type="entry name" value="Terpenoid cyclases/Protein prenyltransferases"/>
    <property type="match status" value="2"/>
</dbReference>
<dbReference type="STRING" id="40148.A0A0D9ZW35"/>
<dbReference type="PANTHER" id="PTHR11764">
    <property type="entry name" value="TERPENE CYCLASE/MUTASE FAMILY MEMBER"/>
    <property type="match status" value="1"/>
</dbReference>
<reference evidence="5" key="1">
    <citation type="submission" date="2015-04" db="UniProtKB">
        <authorList>
            <consortium name="EnsemblPlants"/>
        </authorList>
    </citation>
    <scope>IDENTIFICATION</scope>
</reference>
<comment type="similarity">
    <text evidence="1">Belongs to the terpene cyclase/mutase family.</text>
</comment>
<dbReference type="Proteomes" id="UP000026961">
    <property type="component" value="Chromosome 5"/>
</dbReference>
<sequence length="420" mass="48090">MQYAKQNRVQVDAPTDELVYSTQVTEEIILASLRRALTQHSALQAHDGHWPGDFSGIMFIMPILNEDGGWGKEVLGLSTMFGSCLNYVALRLLGEERSNDALTKGRAWILSHGSAAAIPQWGKIWLSVIGLYDWSGNNAIIPELWLVPHFLPIHPGRFWVFCRLIYMPMAYLYGKKFVGTITPTILHIREELYSVPYNEINWIIARDTCAKEDLRYPRSFVQNVIWTCLNRIVQPILNLWPLNNLRHVALNNLMKHIRYEDECTKYIGLCPINKALDMICCWIDNPNSDAYRLHLPRIYDYLWVAEDGMKAQVLENTPDNEAYYRHRSKGSWTLSTADNGWCVSDCTAEALKALLMLSKISPDLAGDAINGERLYDAVDGMLSFMNKDGTFSTYECERTTHWLEVLNPSETFLNIIVDYP</sequence>
<protein>
    <recommendedName>
        <fullName evidence="4">Squalene cyclase N-terminal domain-containing protein</fullName>
    </recommendedName>
</protein>
<keyword evidence="2" id="KW-0677">Repeat</keyword>
<keyword evidence="3" id="KW-0413">Isomerase</keyword>
<evidence type="ECO:0000313" key="6">
    <source>
        <dbReference type="Proteomes" id="UP000026961"/>
    </source>
</evidence>
<name>A0A0D9ZW35_9ORYZ</name>
<evidence type="ECO:0000256" key="1">
    <source>
        <dbReference type="ARBA" id="ARBA00009755"/>
    </source>
</evidence>
<proteinExistence type="inferred from homology"/>
<dbReference type="GO" id="GO:0005811">
    <property type="term" value="C:lipid droplet"/>
    <property type="evidence" value="ECO:0007669"/>
    <property type="project" value="InterPro"/>
</dbReference>
<evidence type="ECO:0000256" key="3">
    <source>
        <dbReference type="ARBA" id="ARBA00023235"/>
    </source>
</evidence>
<dbReference type="FunFam" id="1.50.10.20:FF:000002">
    <property type="entry name" value="Terpene cyclase/mutase family member"/>
    <property type="match status" value="1"/>
</dbReference>
<dbReference type="Gramene" id="OGLUM05G08730.1">
    <property type="protein sequence ID" value="OGLUM05G08730.1"/>
    <property type="gene ID" value="OGLUM05G08730"/>
</dbReference>
<dbReference type="Gene3D" id="1.50.10.20">
    <property type="match status" value="2"/>
</dbReference>
<dbReference type="eggNOG" id="KOG0497">
    <property type="taxonomic scope" value="Eukaryota"/>
</dbReference>
<evidence type="ECO:0000256" key="2">
    <source>
        <dbReference type="ARBA" id="ARBA00022737"/>
    </source>
</evidence>
<feature type="domain" description="Squalene cyclase N-terminal" evidence="4">
    <location>
        <begin position="65"/>
        <end position="262"/>
    </location>
</feature>
<organism evidence="5">
    <name type="scientific">Oryza glumipatula</name>
    <dbReference type="NCBI Taxonomy" id="40148"/>
    <lineage>
        <taxon>Eukaryota</taxon>
        <taxon>Viridiplantae</taxon>
        <taxon>Streptophyta</taxon>
        <taxon>Embryophyta</taxon>
        <taxon>Tracheophyta</taxon>
        <taxon>Spermatophyta</taxon>
        <taxon>Magnoliopsida</taxon>
        <taxon>Liliopsida</taxon>
        <taxon>Poales</taxon>
        <taxon>Poaceae</taxon>
        <taxon>BOP clade</taxon>
        <taxon>Oryzoideae</taxon>
        <taxon>Oryzeae</taxon>
        <taxon>Oryzinae</taxon>
        <taxon>Oryza</taxon>
    </lineage>
</organism>